<evidence type="ECO:0000256" key="1">
    <source>
        <dbReference type="SAM" id="MobiDB-lite"/>
    </source>
</evidence>
<dbReference type="AlphaFoldDB" id="A0ABD3G8I0"/>
<reference evidence="2 3" key="1">
    <citation type="submission" date="2024-09" db="EMBL/GenBank/DDBJ databases">
        <title>Genome sequencing and assembly of Phytophthora oleae, isolate VK10A, causative agent of rot of olive drupes.</title>
        <authorList>
            <person name="Conti Taguali S."/>
            <person name="Riolo M."/>
            <person name="La Spada F."/>
            <person name="Cacciola S.O."/>
            <person name="Dionisio G."/>
        </authorList>
    </citation>
    <scope>NUCLEOTIDE SEQUENCE [LARGE SCALE GENOMIC DNA]</scope>
    <source>
        <strain evidence="2 3">VK10A</strain>
    </source>
</reference>
<evidence type="ECO:0000313" key="3">
    <source>
        <dbReference type="Proteomes" id="UP001632037"/>
    </source>
</evidence>
<name>A0ABD3G8I0_9STRA</name>
<feature type="compositionally biased region" description="Polar residues" evidence="1">
    <location>
        <begin position="1"/>
        <end position="12"/>
    </location>
</feature>
<sequence>MAGSDAASTSKKMCTKDPEDKKVEKPQLTACQRMHLLMENNDRENKKPVLLNNEDAIWENPKTKT</sequence>
<proteinExistence type="predicted"/>
<dbReference type="Proteomes" id="UP001632037">
    <property type="component" value="Unassembled WGS sequence"/>
</dbReference>
<organism evidence="2 3">
    <name type="scientific">Phytophthora oleae</name>
    <dbReference type="NCBI Taxonomy" id="2107226"/>
    <lineage>
        <taxon>Eukaryota</taxon>
        <taxon>Sar</taxon>
        <taxon>Stramenopiles</taxon>
        <taxon>Oomycota</taxon>
        <taxon>Peronosporomycetes</taxon>
        <taxon>Peronosporales</taxon>
        <taxon>Peronosporaceae</taxon>
        <taxon>Phytophthora</taxon>
    </lineage>
</organism>
<gene>
    <name evidence="2" type="ORF">V7S43_000286</name>
</gene>
<comment type="caution">
    <text evidence="2">The sequence shown here is derived from an EMBL/GenBank/DDBJ whole genome shotgun (WGS) entry which is preliminary data.</text>
</comment>
<feature type="compositionally biased region" description="Basic and acidic residues" evidence="1">
    <location>
        <begin position="14"/>
        <end position="25"/>
    </location>
</feature>
<accession>A0ABD3G8I0</accession>
<evidence type="ECO:0000313" key="2">
    <source>
        <dbReference type="EMBL" id="KAL3674330.1"/>
    </source>
</evidence>
<feature type="region of interest" description="Disordered" evidence="1">
    <location>
        <begin position="1"/>
        <end position="27"/>
    </location>
</feature>
<protein>
    <submittedName>
        <fullName evidence="2">Uncharacterized protein</fullName>
    </submittedName>
</protein>
<keyword evidence="3" id="KW-1185">Reference proteome</keyword>
<dbReference type="EMBL" id="JBIMZQ010000001">
    <property type="protein sequence ID" value="KAL3674330.1"/>
    <property type="molecule type" value="Genomic_DNA"/>
</dbReference>